<dbReference type="Proteomes" id="UP000053477">
    <property type="component" value="Unassembled WGS sequence"/>
</dbReference>
<sequence length="582" mass="65056">MPVASLARHTGNLKISGADSGHLPSAHVSSTSLSDHHLVNHPRLGKDDFAESQAREKTCQAPDCQRSFNQAGLARRHEKTCSKFIEWSKKSTESLRERSAKRVRLETSAESSRSMFSVGGFIRSDGHSSTESSSSRHPIPPSIFGNRAQAASSSEEYVIPISSSRDLDAIDGELPMRAADFEVQENIVDNNETFGDGLENHEFSNESNMEIDVDNTLQEPPPMSPIVEGPTGRGHRVRRLSRKAQYMLPTGPGRLLDQPTNAEQDSITPVEPHAAQLDTTPASIPSRRVVLRVTYRTEVNGFGLWREYSEKPSSIFDIPGLEANQSQGGEAESRDESASGANPSVSMSKKILDIIHPFPSVSLFRFAYISSLFPANSDGLSDCLQKHLFLSPDFNPLDAAAVSLKEMKNRVTEMNKPWTKGSEGWKQEPIFVKVPNSTKQTKASRQNRPSTAHPEGVPFRVDQFWHRGLMPVIESVLSKDPNAKRFHYIPFRLKFQRPGSSSPPIEVYNEFYNSKEWNDEHEKIQRLDLSEHGVPKDEKYPRVIAALQFWSDSTHLADFGQAKAWPIYLGFGNQSKYERAQM</sequence>
<reference evidence="2 3" key="1">
    <citation type="submission" date="2015-04" db="EMBL/GenBank/DDBJ databases">
        <title>Complete genome sequence of Schizopora paradoxa KUC8140, a cosmopolitan wood degrader in East Asia.</title>
        <authorList>
            <consortium name="DOE Joint Genome Institute"/>
            <person name="Min B."/>
            <person name="Park H."/>
            <person name="Jang Y."/>
            <person name="Kim J.-J."/>
            <person name="Kim K.H."/>
            <person name="Pangilinan J."/>
            <person name="Lipzen A."/>
            <person name="Riley R."/>
            <person name="Grigoriev I.V."/>
            <person name="Spatafora J.W."/>
            <person name="Choi I.-G."/>
        </authorList>
    </citation>
    <scope>NUCLEOTIDE SEQUENCE [LARGE SCALE GENOMIC DNA]</scope>
    <source>
        <strain evidence="2 3">KUC8140</strain>
    </source>
</reference>
<feature type="compositionally biased region" description="Polar residues" evidence="1">
    <location>
        <begin position="435"/>
        <end position="450"/>
    </location>
</feature>
<feature type="region of interest" description="Disordered" evidence="1">
    <location>
        <begin position="119"/>
        <end position="148"/>
    </location>
</feature>
<feature type="compositionally biased region" description="Low complexity" evidence="1">
    <location>
        <begin position="127"/>
        <end position="137"/>
    </location>
</feature>
<dbReference type="InParanoid" id="A0A0H2RRP1"/>
<dbReference type="EMBL" id="KQ086137">
    <property type="protein sequence ID" value="KLO07476.1"/>
    <property type="molecule type" value="Genomic_DNA"/>
</dbReference>
<proteinExistence type="predicted"/>
<keyword evidence="3" id="KW-1185">Reference proteome</keyword>
<evidence type="ECO:0000313" key="2">
    <source>
        <dbReference type="EMBL" id="KLO07476.1"/>
    </source>
</evidence>
<dbReference type="Pfam" id="PF18759">
    <property type="entry name" value="Plavaka"/>
    <property type="match status" value="1"/>
</dbReference>
<dbReference type="InterPro" id="IPR041078">
    <property type="entry name" value="Plavaka"/>
</dbReference>
<evidence type="ECO:0000256" key="1">
    <source>
        <dbReference type="SAM" id="MobiDB-lite"/>
    </source>
</evidence>
<feature type="compositionally biased region" description="Basic and acidic residues" evidence="1">
    <location>
        <begin position="34"/>
        <end position="43"/>
    </location>
</feature>
<evidence type="ECO:0000313" key="3">
    <source>
        <dbReference type="Proteomes" id="UP000053477"/>
    </source>
</evidence>
<protein>
    <submittedName>
        <fullName evidence="2">Uncharacterized protein</fullName>
    </submittedName>
</protein>
<feature type="region of interest" description="Disordered" evidence="1">
    <location>
        <begin position="435"/>
        <end position="455"/>
    </location>
</feature>
<gene>
    <name evidence="2" type="ORF">SCHPADRAFT_983924</name>
</gene>
<dbReference type="OrthoDB" id="3208495at2759"/>
<feature type="region of interest" description="Disordered" evidence="1">
    <location>
        <begin position="319"/>
        <end position="343"/>
    </location>
</feature>
<feature type="region of interest" description="Disordered" evidence="1">
    <location>
        <begin position="15"/>
        <end position="43"/>
    </location>
</feature>
<dbReference type="AlphaFoldDB" id="A0A0H2RRP1"/>
<accession>A0A0H2RRP1</accession>
<dbReference type="STRING" id="27342.A0A0H2RRP1"/>
<organism evidence="2 3">
    <name type="scientific">Schizopora paradoxa</name>
    <dbReference type="NCBI Taxonomy" id="27342"/>
    <lineage>
        <taxon>Eukaryota</taxon>
        <taxon>Fungi</taxon>
        <taxon>Dikarya</taxon>
        <taxon>Basidiomycota</taxon>
        <taxon>Agaricomycotina</taxon>
        <taxon>Agaricomycetes</taxon>
        <taxon>Hymenochaetales</taxon>
        <taxon>Schizoporaceae</taxon>
        <taxon>Schizopora</taxon>
    </lineage>
</organism>
<name>A0A0H2RRP1_9AGAM</name>